<dbReference type="PANTHER" id="PTHR33608:SF6">
    <property type="entry name" value="BLL2464 PROTEIN"/>
    <property type="match status" value="1"/>
</dbReference>
<comment type="caution">
    <text evidence="2">The sequence shown here is derived from an EMBL/GenBank/DDBJ whole genome shotgun (WGS) entry which is preliminary data.</text>
</comment>
<dbReference type="EMBL" id="BPQO01000018">
    <property type="protein sequence ID" value="GJD90469.1"/>
    <property type="molecule type" value="Genomic_DNA"/>
</dbReference>
<reference evidence="2" key="1">
    <citation type="journal article" date="2016" name="Front. Microbiol.">
        <title>Genome Sequence of the Piezophilic, Mesophilic Sulfate-Reducing Bacterium Desulfovibrio indicus J2T.</title>
        <authorList>
            <person name="Cao J."/>
            <person name="Maignien L."/>
            <person name="Shao Z."/>
            <person name="Alain K."/>
            <person name="Jebbar M."/>
        </authorList>
    </citation>
    <scope>NUCLEOTIDE SEQUENCE</scope>
    <source>
        <strain evidence="2">DSM 16372</strain>
    </source>
</reference>
<evidence type="ECO:0000259" key="1">
    <source>
        <dbReference type="Pfam" id="PF01882"/>
    </source>
</evidence>
<organism evidence="2 3">
    <name type="scientific">Methylobacterium hispanicum</name>
    <dbReference type="NCBI Taxonomy" id="270350"/>
    <lineage>
        <taxon>Bacteria</taxon>
        <taxon>Pseudomonadati</taxon>
        <taxon>Pseudomonadota</taxon>
        <taxon>Alphaproteobacteria</taxon>
        <taxon>Hyphomicrobiales</taxon>
        <taxon>Methylobacteriaceae</taxon>
        <taxon>Methylobacterium</taxon>
    </lineage>
</organism>
<dbReference type="RefSeq" id="WP_238230643.1">
    <property type="nucleotide sequence ID" value="NZ_BPQO01000018.1"/>
</dbReference>
<evidence type="ECO:0000313" key="2">
    <source>
        <dbReference type="EMBL" id="GJD90469.1"/>
    </source>
</evidence>
<keyword evidence="3" id="KW-1185">Reference proteome</keyword>
<dbReference type="Pfam" id="PF01882">
    <property type="entry name" value="DUF58"/>
    <property type="match status" value="1"/>
</dbReference>
<dbReference type="InterPro" id="IPR002881">
    <property type="entry name" value="DUF58"/>
</dbReference>
<dbReference type="PANTHER" id="PTHR33608">
    <property type="entry name" value="BLL2464 PROTEIN"/>
    <property type="match status" value="1"/>
</dbReference>
<sequence length="286" mass="31090">MSEEPRTGADILYLPRWRARGNRLGAHRGRDAGGPGTFKDQVPFLREPDARRLDLRATLRDPFEGTYVRRFEARKAVEVWALIDLSASMRFRGTADRMALAGALCASLAASATRIGDGFGLIACDAAIREELFLPPTRSRAGAALAARRLAGAVPAGASAAGLVAAASRIAGRPKLVFLVSDYRWPAALIERVFAGLAFHDVVPVVLADPAEAEALPEWGLVELEDLEGAGTRLVLMRPALRRRWIAAEQERLAHLARLARRHGRAPFRLAERFDPAALSRHLLGA</sequence>
<gene>
    <name evidence="2" type="ORF">BHAOGJBA_4008</name>
</gene>
<evidence type="ECO:0000313" key="3">
    <source>
        <dbReference type="Proteomes" id="UP001055247"/>
    </source>
</evidence>
<name>A0AAV4ZPM3_9HYPH</name>
<dbReference type="Proteomes" id="UP001055247">
    <property type="component" value="Unassembled WGS sequence"/>
</dbReference>
<proteinExistence type="predicted"/>
<accession>A0AAV4ZPM3</accession>
<reference evidence="2" key="2">
    <citation type="submission" date="2021-08" db="EMBL/GenBank/DDBJ databases">
        <authorList>
            <person name="Tani A."/>
            <person name="Ola A."/>
            <person name="Ogura Y."/>
            <person name="Katsura K."/>
            <person name="Hayashi T."/>
        </authorList>
    </citation>
    <scope>NUCLEOTIDE SEQUENCE</scope>
    <source>
        <strain evidence="2">DSM 16372</strain>
    </source>
</reference>
<dbReference type="AlphaFoldDB" id="A0AAV4ZPM3"/>
<dbReference type="SUPFAM" id="SSF53300">
    <property type="entry name" value="vWA-like"/>
    <property type="match status" value="1"/>
</dbReference>
<dbReference type="InterPro" id="IPR036465">
    <property type="entry name" value="vWFA_dom_sf"/>
</dbReference>
<protein>
    <recommendedName>
        <fullName evidence="1">DUF58 domain-containing protein</fullName>
    </recommendedName>
</protein>
<feature type="domain" description="DUF58" evidence="1">
    <location>
        <begin position="49"/>
        <end position="251"/>
    </location>
</feature>